<reference evidence="2" key="1">
    <citation type="submission" date="2020-05" db="EMBL/GenBank/DDBJ databases">
        <authorList>
            <person name="Chiriac C."/>
            <person name="Salcher M."/>
            <person name="Ghai R."/>
            <person name="Kavagutti S V."/>
        </authorList>
    </citation>
    <scope>NUCLEOTIDE SEQUENCE</scope>
</reference>
<keyword evidence="1" id="KW-1133">Transmembrane helix</keyword>
<dbReference type="EMBL" id="CAEZUP010000005">
    <property type="protein sequence ID" value="CAB4598627.1"/>
    <property type="molecule type" value="Genomic_DNA"/>
</dbReference>
<keyword evidence="1" id="KW-0472">Membrane</keyword>
<sequence>MHNLTVFAGLAFDPGIRGILVVMVGFGVLCGSTYLLLATNIGSRLGLLVAFTGLFGWLVILTLIWWISPPAIGPRGNNAGWKPVEIYVNGPETPRTLEVGKLISPSDLPSADRILGDNPDLAADFPNGFILSDLQASHPEIVEQYITKESLEGWKLVPSSSAGESQAAADAALVSAGIYKGPTEYKKLDTWEFGGKPTREEECADSDVICRVGYRIQKTINLKHPKHYAVVQVQTVIVQEPKVGEPPPLPKVDPAEPVISVVLVRDLGDVRLIPFLYFVISLSLFVLFAWVLHNRDKTLMVNKAQAQEAAKGA</sequence>
<keyword evidence="1" id="KW-0812">Transmembrane</keyword>
<accession>A0A6J6GBW5</accession>
<feature type="transmembrane region" description="Helical" evidence="1">
    <location>
        <begin position="272"/>
        <end position="292"/>
    </location>
</feature>
<organism evidence="2">
    <name type="scientific">freshwater metagenome</name>
    <dbReference type="NCBI Taxonomy" id="449393"/>
    <lineage>
        <taxon>unclassified sequences</taxon>
        <taxon>metagenomes</taxon>
        <taxon>ecological metagenomes</taxon>
    </lineage>
</organism>
<feature type="transmembrane region" description="Helical" evidence="1">
    <location>
        <begin position="16"/>
        <end position="38"/>
    </location>
</feature>
<evidence type="ECO:0000313" key="2">
    <source>
        <dbReference type="EMBL" id="CAB4598627.1"/>
    </source>
</evidence>
<proteinExistence type="predicted"/>
<dbReference type="AlphaFoldDB" id="A0A6J6GBW5"/>
<evidence type="ECO:0000256" key="1">
    <source>
        <dbReference type="SAM" id="Phobius"/>
    </source>
</evidence>
<feature type="transmembrane region" description="Helical" evidence="1">
    <location>
        <begin position="45"/>
        <end position="67"/>
    </location>
</feature>
<protein>
    <submittedName>
        <fullName evidence="2">Unannotated protein</fullName>
    </submittedName>
</protein>
<gene>
    <name evidence="2" type="ORF">UFOPK1835_00229</name>
</gene>
<name>A0A6J6GBW5_9ZZZZ</name>